<comment type="subcellular location">
    <subcellularLocation>
        <location evidence="1">Membrane</location>
        <topology evidence="1">Multi-pass membrane protein</topology>
    </subcellularLocation>
</comment>
<dbReference type="Pfam" id="PF03092">
    <property type="entry name" value="BT1"/>
    <property type="match status" value="1"/>
</dbReference>
<dbReference type="AlphaFoldDB" id="A0A7S2ZAQ3"/>
<dbReference type="InterPro" id="IPR036259">
    <property type="entry name" value="MFS_trans_sf"/>
</dbReference>
<keyword evidence="6 8" id="KW-0472">Membrane</keyword>
<dbReference type="SUPFAM" id="SSF103473">
    <property type="entry name" value="MFS general substrate transporter"/>
    <property type="match status" value="1"/>
</dbReference>
<evidence type="ECO:0000313" key="9">
    <source>
        <dbReference type="EMBL" id="CAE0034164.1"/>
    </source>
</evidence>
<evidence type="ECO:0000256" key="4">
    <source>
        <dbReference type="ARBA" id="ARBA00022692"/>
    </source>
</evidence>
<proteinExistence type="inferred from homology"/>
<feature type="compositionally biased region" description="Polar residues" evidence="7">
    <location>
        <begin position="1"/>
        <end position="10"/>
    </location>
</feature>
<feature type="transmembrane region" description="Helical" evidence="8">
    <location>
        <begin position="443"/>
        <end position="467"/>
    </location>
</feature>
<gene>
    <name evidence="9" type="ORF">RMAR00112_LOCUS2108</name>
</gene>
<keyword evidence="3" id="KW-0813">Transport</keyword>
<feature type="transmembrane region" description="Helical" evidence="8">
    <location>
        <begin position="337"/>
        <end position="360"/>
    </location>
</feature>
<keyword evidence="5 8" id="KW-1133">Transmembrane helix</keyword>
<evidence type="ECO:0000256" key="8">
    <source>
        <dbReference type="SAM" id="Phobius"/>
    </source>
</evidence>
<feature type="transmembrane region" description="Helical" evidence="8">
    <location>
        <begin position="200"/>
        <end position="219"/>
    </location>
</feature>
<feature type="transmembrane region" description="Helical" evidence="8">
    <location>
        <begin position="277"/>
        <end position="297"/>
    </location>
</feature>
<dbReference type="Gene3D" id="1.20.1250.20">
    <property type="entry name" value="MFS general substrate transporter like domains"/>
    <property type="match status" value="1"/>
</dbReference>
<name>A0A7S2ZAQ3_9RHOD</name>
<reference evidence="9" key="1">
    <citation type="submission" date="2021-01" db="EMBL/GenBank/DDBJ databases">
        <authorList>
            <person name="Corre E."/>
            <person name="Pelletier E."/>
            <person name="Niang G."/>
            <person name="Scheremetjew M."/>
            <person name="Finn R."/>
            <person name="Kale V."/>
            <person name="Holt S."/>
            <person name="Cochrane G."/>
            <person name="Meng A."/>
            <person name="Brown T."/>
            <person name="Cohen L."/>
        </authorList>
    </citation>
    <scope>NUCLEOTIDE SEQUENCE</scope>
    <source>
        <strain evidence="9">CCMP 769</strain>
    </source>
</reference>
<feature type="transmembrane region" description="Helical" evidence="8">
    <location>
        <begin position="225"/>
        <end position="246"/>
    </location>
</feature>
<feature type="transmembrane region" description="Helical" evidence="8">
    <location>
        <begin position="380"/>
        <end position="399"/>
    </location>
</feature>
<dbReference type="PANTHER" id="PTHR31585:SF5">
    <property type="entry name" value="RNA-BINDING S4 DOMAIN-CONTAINING PROTEIN"/>
    <property type="match status" value="1"/>
</dbReference>
<evidence type="ECO:0000256" key="1">
    <source>
        <dbReference type="ARBA" id="ARBA00004141"/>
    </source>
</evidence>
<organism evidence="9">
    <name type="scientific">Rhodosorus marinus</name>
    <dbReference type="NCBI Taxonomy" id="101924"/>
    <lineage>
        <taxon>Eukaryota</taxon>
        <taxon>Rhodophyta</taxon>
        <taxon>Stylonematophyceae</taxon>
        <taxon>Stylonematales</taxon>
        <taxon>Stylonemataceae</taxon>
        <taxon>Rhodosorus</taxon>
    </lineage>
</organism>
<dbReference type="PANTHER" id="PTHR31585">
    <property type="entry name" value="FOLATE-BIOPTERIN TRANSPORTER 1, CHLOROPLASTIC"/>
    <property type="match status" value="1"/>
</dbReference>
<keyword evidence="4 8" id="KW-0812">Transmembrane</keyword>
<evidence type="ECO:0000256" key="7">
    <source>
        <dbReference type="SAM" id="MobiDB-lite"/>
    </source>
</evidence>
<protein>
    <submittedName>
        <fullName evidence="9">Uncharacterized protein</fullName>
    </submittedName>
</protein>
<dbReference type="InterPro" id="IPR039309">
    <property type="entry name" value="BT1"/>
</dbReference>
<evidence type="ECO:0000256" key="2">
    <source>
        <dbReference type="ARBA" id="ARBA00007015"/>
    </source>
</evidence>
<feature type="transmembrane region" description="Helical" evidence="8">
    <location>
        <begin position="488"/>
        <end position="511"/>
    </location>
</feature>
<dbReference type="GO" id="GO:0016020">
    <property type="term" value="C:membrane"/>
    <property type="evidence" value="ECO:0007669"/>
    <property type="project" value="UniProtKB-SubCell"/>
</dbReference>
<feature type="transmembrane region" description="Helical" evidence="8">
    <location>
        <begin position="68"/>
        <end position="89"/>
    </location>
</feature>
<evidence type="ECO:0000256" key="6">
    <source>
        <dbReference type="ARBA" id="ARBA00023136"/>
    </source>
</evidence>
<sequence length="518" mass="56567">MTAGASNSGQYEPVDDSAPVEPSEVVAEEINFSEGGKPIRQRVLDWIYPPEAPRATQLWRVENMAIPLGYCMVGLLQGLGSGVMAVYPLEIGATEAQQTSIKLVQSLPASLKILFGFLSDTVPVFGFRRKGYMLTGWMLSSASMFSLLAVGVPSVPVLALLYFLFGLGFWLSDVIADSLVAEKAKLEPEGQKGKLQSTCYACRFFLLMVGAAFATYAYDALSPRFMFWVMALAPVAICVPATYFLAERRYPDVPSVKAQSLEIWSSVTSRSVWQPMAFIYMYNLLQIANAAWTQFLYTRLKFSATMINSLMVVAKVMLYLGIMIYKYGMMAWSWRLVYIFTTLLNAVFSSLQLVLIFGWNEKVGVSNFLFALGDDAIADFIGGIQFLPSSIMFVNLCPVGSEGASYAMFTTASNTALGVGSSLSTLLLGIWDVSKQALESGQVYGLAKLTVLTTLLQTSGLLFVFLLPNNRDELLDLSHRGRSRVAGAIFLAAVGLGILFSVVDALLNVLVPGWSGES</sequence>
<comment type="similarity">
    <text evidence="2">Belongs to the major facilitator superfamily. Folate-biopterin transporter (TC 2.A.71) family.</text>
</comment>
<feature type="transmembrane region" description="Helical" evidence="8">
    <location>
        <begin position="303"/>
        <end position="325"/>
    </location>
</feature>
<dbReference type="EMBL" id="HBHW01002725">
    <property type="protein sequence ID" value="CAE0034164.1"/>
    <property type="molecule type" value="Transcribed_RNA"/>
</dbReference>
<accession>A0A7S2ZAQ3</accession>
<evidence type="ECO:0000256" key="5">
    <source>
        <dbReference type="ARBA" id="ARBA00022989"/>
    </source>
</evidence>
<evidence type="ECO:0000256" key="3">
    <source>
        <dbReference type="ARBA" id="ARBA00022448"/>
    </source>
</evidence>
<feature type="transmembrane region" description="Helical" evidence="8">
    <location>
        <begin position="159"/>
        <end position="180"/>
    </location>
</feature>
<feature type="transmembrane region" description="Helical" evidence="8">
    <location>
        <begin position="406"/>
        <end position="431"/>
    </location>
</feature>
<feature type="region of interest" description="Disordered" evidence="7">
    <location>
        <begin position="1"/>
        <end position="20"/>
    </location>
</feature>